<dbReference type="Proteomes" id="UP000034680">
    <property type="component" value="Unassembled WGS sequence"/>
</dbReference>
<dbReference type="STRING" id="1214573.A0A0G2FWL9"/>
<name>A0A0G2FWL9_9PEZI</name>
<dbReference type="GO" id="GO:0032259">
    <property type="term" value="P:methylation"/>
    <property type="evidence" value="ECO:0007669"/>
    <property type="project" value="UniProtKB-KW"/>
</dbReference>
<dbReference type="GO" id="GO:0008168">
    <property type="term" value="F:methyltransferase activity"/>
    <property type="evidence" value="ECO:0007669"/>
    <property type="project" value="UniProtKB-KW"/>
</dbReference>
<protein>
    <submittedName>
        <fullName evidence="1">Putative pisatin demethylase</fullName>
    </submittedName>
</protein>
<organism evidence="1 2">
    <name type="scientific">Diaporthe ampelina</name>
    <dbReference type="NCBI Taxonomy" id="1214573"/>
    <lineage>
        <taxon>Eukaryota</taxon>
        <taxon>Fungi</taxon>
        <taxon>Dikarya</taxon>
        <taxon>Ascomycota</taxon>
        <taxon>Pezizomycotina</taxon>
        <taxon>Sordariomycetes</taxon>
        <taxon>Sordariomycetidae</taxon>
        <taxon>Diaporthales</taxon>
        <taxon>Diaporthaceae</taxon>
        <taxon>Diaporthe</taxon>
    </lineage>
</organism>
<proteinExistence type="predicted"/>
<accession>A0A0G2FWL9</accession>
<comment type="caution">
    <text evidence="1">The sequence shown here is derived from an EMBL/GenBank/DDBJ whole genome shotgun (WGS) entry which is preliminary data.</text>
</comment>
<reference evidence="1 2" key="2">
    <citation type="submission" date="2015-05" db="EMBL/GenBank/DDBJ databases">
        <authorList>
            <person name="Morales-Cruz A."/>
            <person name="Amrine K.C."/>
            <person name="Cantu D."/>
        </authorList>
    </citation>
    <scope>NUCLEOTIDE SEQUENCE [LARGE SCALE GENOMIC DNA]</scope>
    <source>
        <strain evidence="1">DA912</strain>
    </source>
</reference>
<keyword evidence="2" id="KW-1185">Reference proteome</keyword>
<evidence type="ECO:0000313" key="1">
    <source>
        <dbReference type="EMBL" id="KKY38396.1"/>
    </source>
</evidence>
<gene>
    <name evidence="1" type="ORF">UCDDA912_g01714</name>
</gene>
<keyword evidence="1" id="KW-0489">Methyltransferase</keyword>
<evidence type="ECO:0000313" key="2">
    <source>
        <dbReference type="Proteomes" id="UP000034680"/>
    </source>
</evidence>
<keyword evidence="1" id="KW-0808">Transferase</keyword>
<dbReference type="EMBL" id="LCUC01000059">
    <property type="protein sequence ID" value="KKY38396.1"/>
    <property type="molecule type" value="Genomic_DNA"/>
</dbReference>
<sequence length="187" mass="21335">MLQFCEQLEDSFINADNARKMCNLADWTSYFAWDLLSEITWSGAMGFTKTGSDIKKMSPIGKFSVMYLRLCHGSQSSSASNPYRLKTVDAVVDTEKSGLGPKNGHIASFLEAQKAYPDVVTNDNIVMHILTNDRFLATTTLFKVAAMLFRRYNVGLDELGQEWELRRHWMVYNDKTRVRIARYSVPV</sequence>
<reference evidence="1 2" key="1">
    <citation type="submission" date="2015-05" db="EMBL/GenBank/DDBJ databases">
        <title>Distinctive expansion of gene families associated with plant cell wall degradation and secondary metabolism in the genomes of grapevine trunk pathogens.</title>
        <authorList>
            <person name="Lawrence D.P."/>
            <person name="Travadon R."/>
            <person name="Rolshausen P.E."/>
            <person name="Baumgartner K."/>
        </authorList>
    </citation>
    <scope>NUCLEOTIDE SEQUENCE [LARGE SCALE GENOMIC DNA]</scope>
    <source>
        <strain evidence="1">DA912</strain>
    </source>
</reference>
<dbReference type="AlphaFoldDB" id="A0A0G2FWL9"/>